<keyword evidence="1" id="KW-0812">Transmembrane</keyword>
<feature type="transmembrane region" description="Helical" evidence="1">
    <location>
        <begin position="157"/>
        <end position="175"/>
    </location>
</feature>
<evidence type="ECO:0000313" key="2">
    <source>
        <dbReference type="EMBL" id="NGO49979.1"/>
    </source>
</evidence>
<feature type="transmembrane region" description="Helical" evidence="1">
    <location>
        <begin position="271"/>
        <end position="291"/>
    </location>
</feature>
<feature type="transmembrane region" description="Helical" evidence="1">
    <location>
        <begin position="242"/>
        <end position="259"/>
    </location>
</feature>
<keyword evidence="1" id="KW-1133">Transmembrane helix</keyword>
<proteinExistence type="predicted"/>
<feature type="transmembrane region" description="Helical" evidence="1">
    <location>
        <begin position="296"/>
        <end position="314"/>
    </location>
</feature>
<protein>
    <recommendedName>
        <fullName evidence="4">DUF2157 domain-containing protein</fullName>
    </recommendedName>
</protein>
<reference evidence="2 3" key="1">
    <citation type="submission" date="2020-02" db="EMBL/GenBank/DDBJ databases">
        <title>Genome sequence of strain CCNWXJ40-4.</title>
        <authorList>
            <person name="Gao J."/>
            <person name="Sun J."/>
        </authorList>
    </citation>
    <scope>NUCLEOTIDE SEQUENCE [LARGE SCALE GENOMIC DNA]</scope>
    <source>
        <strain evidence="2 3">CCNWXJ 40-4</strain>
    </source>
</reference>
<feature type="transmembrane region" description="Helical" evidence="1">
    <location>
        <begin position="86"/>
        <end position="103"/>
    </location>
</feature>
<evidence type="ECO:0008006" key="4">
    <source>
        <dbReference type="Google" id="ProtNLM"/>
    </source>
</evidence>
<feature type="transmembrane region" description="Helical" evidence="1">
    <location>
        <begin position="62"/>
        <end position="80"/>
    </location>
</feature>
<gene>
    <name evidence="2" type="ORF">G6N73_02095</name>
</gene>
<organism evidence="2 3">
    <name type="scientific">Allomesorhizobium camelthorni</name>
    <dbReference type="NCBI Taxonomy" id="475069"/>
    <lineage>
        <taxon>Bacteria</taxon>
        <taxon>Pseudomonadati</taxon>
        <taxon>Pseudomonadota</taxon>
        <taxon>Alphaproteobacteria</taxon>
        <taxon>Hyphomicrobiales</taxon>
        <taxon>Phyllobacteriaceae</taxon>
        <taxon>Allomesorhizobium</taxon>
    </lineage>
</organism>
<dbReference type="AlphaFoldDB" id="A0A6G4W5V0"/>
<feature type="transmembrane region" description="Helical" evidence="1">
    <location>
        <begin position="208"/>
        <end position="230"/>
    </location>
</feature>
<sequence>MTVAMNIPVRAISENTLQAAVAQGLLSAEQAQGLRDLEVVQVAASEPEDDEKLRFISGFGDIFVTIGLALFLGALSYFAYEAFSLFGTAAILAVTAWGLAEFFTRARRMALPSIVLLIVYTAAVFLAFYHAFDTLTEQTAGFLPGLGFGRLRFDDPLAVAGAALVTVAGAGLHYWRFRVPITIAAGMLALVGAVVGLLYTAAPDFVEYASTYIVLICGLAVFALAMRFDMSDPQRVTRRTDIAFWLHLLAAPMIVHPLIRGFAPESEMTSTASAWGILAVFSVLAVVAVLVDRRAVLVSGLSYAGIAFASLVGASGLIDGVVPLTILMLGAIVLVLSAGWRRLRGLLLGMLPPTIALRLPGSHLRHLQT</sequence>
<dbReference type="EMBL" id="JAAKZF010000001">
    <property type="protein sequence ID" value="NGO49979.1"/>
    <property type="molecule type" value="Genomic_DNA"/>
</dbReference>
<feature type="transmembrane region" description="Helical" evidence="1">
    <location>
        <begin position="110"/>
        <end position="132"/>
    </location>
</feature>
<evidence type="ECO:0000256" key="1">
    <source>
        <dbReference type="SAM" id="Phobius"/>
    </source>
</evidence>
<keyword evidence="1" id="KW-0472">Membrane</keyword>
<feature type="transmembrane region" description="Helical" evidence="1">
    <location>
        <begin position="320"/>
        <end position="340"/>
    </location>
</feature>
<comment type="caution">
    <text evidence="2">The sequence shown here is derived from an EMBL/GenBank/DDBJ whole genome shotgun (WGS) entry which is preliminary data.</text>
</comment>
<dbReference type="Proteomes" id="UP001642900">
    <property type="component" value="Unassembled WGS sequence"/>
</dbReference>
<evidence type="ECO:0000313" key="3">
    <source>
        <dbReference type="Proteomes" id="UP001642900"/>
    </source>
</evidence>
<feature type="transmembrane region" description="Helical" evidence="1">
    <location>
        <begin position="182"/>
        <end position="202"/>
    </location>
</feature>
<name>A0A6G4W5V0_9HYPH</name>
<keyword evidence="3" id="KW-1185">Reference proteome</keyword>
<accession>A0A6G4W5V0</accession>